<accession>A0AB36M449</accession>
<gene>
    <name evidence="1" type="ORF">B9X58_05760</name>
</gene>
<organism evidence="1 2">
    <name type="scientific">Acinetobacter nosocomialis</name>
    <dbReference type="NCBI Taxonomy" id="106654"/>
    <lineage>
        <taxon>Bacteria</taxon>
        <taxon>Pseudomonadati</taxon>
        <taxon>Pseudomonadota</taxon>
        <taxon>Gammaproteobacteria</taxon>
        <taxon>Moraxellales</taxon>
        <taxon>Moraxellaceae</taxon>
        <taxon>Acinetobacter</taxon>
        <taxon>Acinetobacter calcoaceticus/baumannii complex</taxon>
    </lineage>
</organism>
<comment type="caution">
    <text evidence="1">The sequence shown here is derived from an EMBL/GenBank/DDBJ whole genome shotgun (WGS) entry which is preliminary data.</text>
</comment>
<reference evidence="1 2" key="1">
    <citation type="submission" date="2017-05" db="EMBL/GenBank/DDBJ databases">
        <authorList>
            <person name="Kreiswirth B."/>
            <person name="Manca C."/>
            <person name="Chen L."/>
            <person name="Evans S."/>
            <person name="Fowler V."/>
            <person name="Patel R."/>
            <person name="Chambers H."/>
            <person name="Bonomo R."/>
            <person name="Paul V."/>
            <person name="Sankar J."/>
            <person name="Gaind R."/>
            <person name="Ray P."/>
            <person name="Gautam V."/>
            <person name="Biswal M."/>
            <person name="Datta S."/>
            <person name="Walia K."/>
            <person name="Adams M."/>
            <person name="Nelson K."/>
            <person name="Sutton G."/>
            <person name="Fouts D."/>
            <person name="Hujer K."/>
            <person name="Hujer A."/>
        </authorList>
    </citation>
    <scope>NUCLEOTIDE SEQUENCE [LARGE SCALE GENOMIC DNA]</scope>
    <source>
        <strain evidence="1 2">PR324</strain>
    </source>
</reference>
<name>A0AB36M449_ACINO</name>
<protein>
    <submittedName>
        <fullName evidence="1">Uncharacterized protein</fullName>
    </submittedName>
</protein>
<evidence type="ECO:0000313" key="2">
    <source>
        <dbReference type="Proteomes" id="UP000194767"/>
    </source>
</evidence>
<proteinExistence type="predicted"/>
<evidence type="ECO:0000313" key="1">
    <source>
        <dbReference type="EMBL" id="OTL99430.1"/>
    </source>
</evidence>
<dbReference type="AlphaFoldDB" id="A0AB36M449"/>
<dbReference type="EMBL" id="NGDO01000024">
    <property type="protein sequence ID" value="OTL99430.1"/>
    <property type="molecule type" value="Genomic_DNA"/>
</dbReference>
<dbReference type="Proteomes" id="UP000194767">
    <property type="component" value="Unassembled WGS sequence"/>
</dbReference>
<sequence>MVYLNEHIQKAKILVRKLALISVLYHPTICSLSSKYVIFIFHNFLSKNIILGKFSYKLLF</sequence>